<reference evidence="7 8" key="1">
    <citation type="submission" date="2018-05" db="EMBL/GenBank/DDBJ databases">
        <title>Genomic Encyclopedia of Type Strains, Phase IV (KMG-V): Genome sequencing to study the core and pangenomes of soil and plant-associated prokaryotes.</title>
        <authorList>
            <person name="Whitman W."/>
        </authorList>
    </citation>
    <scope>NUCLEOTIDE SEQUENCE [LARGE SCALE GENOMIC DNA]</scope>
    <source>
        <strain evidence="7 8">SCZa-39</strain>
    </source>
</reference>
<feature type="transmembrane region" description="Helical" evidence="5">
    <location>
        <begin position="319"/>
        <end position="341"/>
    </location>
</feature>
<feature type="domain" description="Major facilitator superfamily (MFS) profile" evidence="6">
    <location>
        <begin position="15"/>
        <end position="407"/>
    </location>
</feature>
<feature type="transmembrane region" description="Helical" evidence="5">
    <location>
        <begin position="51"/>
        <end position="69"/>
    </location>
</feature>
<feature type="transmembrane region" description="Helical" evidence="5">
    <location>
        <begin position="138"/>
        <end position="163"/>
    </location>
</feature>
<accession>A0ABX5KA00</accession>
<dbReference type="Gene3D" id="1.20.1250.20">
    <property type="entry name" value="MFS general substrate transporter like domains"/>
    <property type="match status" value="2"/>
</dbReference>
<evidence type="ECO:0000313" key="7">
    <source>
        <dbReference type="EMBL" id="PVX60058.1"/>
    </source>
</evidence>
<comment type="caution">
    <text evidence="7">The sequence shown here is derived from an EMBL/GenBank/DDBJ whole genome shotgun (WGS) entry which is preliminary data.</text>
</comment>
<dbReference type="InterPro" id="IPR011701">
    <property type="entry name" value="MFS"/>
</dbReference>
<feature type="transmembrane region" description="Helical" evidence="5">
    <location>
        <begin position="295"/>
        <end position="313"/>
    </location>
</feature>
<feature type="transmembrane region" description="Helical" evidence="5">
    <location>
        <begin position="106"/>
        <end position="126"/>
    </location>
</feature>
<feature type="transmembrane region" description="Helical" evidence="5">
    <location>
        <begin position="12"/>
        <end position="31"/>
    </location>
</feature>
<dbReference type="InterPro" id="IPR036259">
    <property type="entry name" value="MFS_trans_sf"/>
</dbReference>
<keyword evidence="2 5" id="KW-1133">Transmembrane helix</keyword>
<dbReference type="InterPro" id="IPR050327">
    <property type="entry name" value="Proton-linked_MCT"/>
</dbReference>
<protein>
    <submittedName>
        <fullName evidence="7">Sugar phosphate permease</fullName>
    </submittedName>
</protein>
<evidence type="ECO:0000256" key="2">
    <source>
        <dbReference type="ARBA" id="ARBA00022989"/>
    </source>
</evidence>
<proteinExistence type="predicted"/>
<dbReference type="Pfam" id="PF07690">
    <property type="entry name" value="MFS_1"/>
    <property type="match status" value="1"/>
</dbReference>
<keyword evidence="8" id="KW-1185">Reference proteome</keyword>
<gene>
    <name evidence="7" type="ORF">C7402_1478</name>
</gene>
<feature type="transmembrane region" description="Helical" evidence="5">
    <location>
        <begin position="353"/>
        <end position="376"/>
    </location>
</feature>
<name>A0ABX5KA00_9BURK</name>
<dbReference type="EMBL" id="QEOB01000047">
    <property type="protein sequence ID" value="PVX60058.1"/>
    <property type="molecule type" value="Genomic_DNA"/>
</dbReference>
<dbReference type="Proteomes" id="UP000245712">
    <property type="component" value="Unassembled WGS sequence"/>
</dbReference>
<evidence type="ECO:0000256" key="4">
    <source>
        <dbReference type="SAM" id="MobiDB-lite"/>
    </source>
</evidence>
<sequence length="432" mass="45757">MRKLDEFYRGWPQLIACTAGLGVGVIGLGSYNLGLFAKDLEHAFGLTKTQYGAGYLAFTLGLALGLQFWGRMLSRFGAARTVAASALALALCFLAIAAGARSPVTYIGLIGLLGFVGGGTSGLPYTRVVSSWFDRGRGLALGLTQVGLGLCGAAFPLLIAAVIHQQGWHVGYVALAALAATGVPIALLVLRDPRAETTASEAPPQRAGKLGPVDMQALEREFAEAKRSRAFWLMFVAFTLSTLVVSGNAQHMAPLLTESGAAPGTAAKYISLVGIGTICVRLICGWLSDYVQASWLMVFSCLVGAAGLLAIHFGGIRYAAFYAFSVGWTFGGEIDLVSYMCTRYFGLRVFPRVYAWQYGSLCIVAGIGPFSIGWLADQFGSYQPGLMLSAVLAIAASAVFAMMPRYEQNEASTENANSSPNSPQIEPSLHNQ</sequence>
<keyword evidence="1 5" id="KW-0812">Transmembrane</keyword>
<dbReference type="PANTHER" id="PTHR11360">
    <property type="entry name" value="MONOCARBOXYLATE TRANSPORTER"/>
    <property type="match status" value="1"/>
</dbReference>
<dbReference type="PROSITE" id="PS50850">
    <property type="entry name" value="MFS"/>
    <property type="match status" value="1"/>
</dbReference>
<evidence type="ECO:0000256" key="5">
    <source>
        <dbReference type="SAM" id="Phobius"/>
    </source>
</evidence>
<dbReference type="PANTHER" id="PTHR11360:SF308">
    <property type="entry name" value="BLL3089 PROTEIN"/>
    <property type="match status" value="1"/>
</dbReference>
<feature type="transmembrane region" description="Helical" evidence="5">
    <location>
        <begin position="269"/>
        <end position="288"/>
    </location>
</feature>
<dbReference type="SUPFAM" id="SSF103473">
    <property type="entry name" value="MFS general substrate transporter"/>
    <property type="match status" value="1"/>
</dbReference>
<feature type="transmembrane region" description="Helical" evidence="5">
    <location>
        <begin position="230"/>
        <end position="249"/>
    </location>
</feature>
<evidence type="ECO:0000259" key="6">
    <source>
        <dbReference type="PROSITE" id="PS50850"/>
    </source>
</evidence>
<evidence type="ECO:0000256" key="1">
    <source>
        <dbReference type="ARBA" id="ARBA00022692"/>
    </source>
</evidence>
<organism evidence="7 8">
    <name type="scientific">Paraburkholderia unamae</name>
    <dbReference type="NCBI Taxonomy" id="219649"/>
    <lineage>
        <taxon>Bacteria</taxon>
        <taxon>Pseudomonadati</taxon>
        <taxon>Pseudomonadota</taxon>
        <taxon>Betaproteobacteria</taxon>
        <taxon>Burkholderiales</taxon>
        <taxon>Burkholderiaceae</taxon>
        <taxon>Paraburkholderia</taxon>
    </lineage>
</organism>
<feature type="transmembrane region" description="Helical" evidence="5">
    <location>
        <begin position="382"/>
        <end position="403"/>
    </location>
</feature>
<keyword evidence="3 5" id="KW-0472">Membrane</keyword>
<dbReference type="RefSeq" id="WP_116615158.1">
    <property type="nucleotide sequence ID" value="NZ_CAJZAT010000228.1"/>
</dbReference>
<feature type="transmembrane region" description="Helical" evidence="5">
    <location>
        <begin position="169"/>
        <end position="190"/>
    </location>
</feature>
<evidence type="ECO:0000313" key="8">
    <source>
        <dbReference type="Proteomes" id="UP000245712"/>
    </source>
</evidence>
<dbReference type="InterPro" id="IPR020846">
    <property type="entry name" value="MFS_dom"/>
</dbReference>
<feature type="transmembrane region" description="Helical" evidence="5">
    <location>
        <begin position="81"/>
        <end position="100"/>
    </location>
</feature>
<feature type="region of interest" description="Disordered" evidence="4">
    <location>
        <begin position="411"/>
        <end position="432"/>
    </location>
</feature>
<evidence type="ECO:0000256" key="3">
    <source>
        <dbReference type="ARBA" id="ARBA00023136"/>
    </source>
</evidence>